<comment type="subcellular location">
    <subcellularLocation>
        <location evidence="6">Cytoplasm</location>
    </subcellularLocation>
</comment>
<dbReference type="CDD" id="cd03278">
    <property type="entry name" value="ABC_SMC_barmotin"/>
    <property type="match status" value="2"/>
</dbReference>
<keyword evidence="4 6" id="KW-0175">Coiled coil</keyword>
<comment type="function">
    <text evidence="6">Required for chromosome condensation and partitioning.</text>
</comment>
<dbReference type="EMBL" id="CP048029">
    <property type="protein sequence ID" value="QIK37996.1"/>
    <property type="molecule type" value="Genomic_DNA"/>
</dbReference>
<dbReference type="SUPFAM" id="SSF57997">
    <property type="entry name" value="Tropomyosin"/>
    <property type="match status" value="1"/>
</dbReference>
<dbReference type="AlphaFoldDB" id="A0A6G7VDP4"/>
<feature type="coiled-coil region" evidence="6">
    <location>
        <begin position="688"/>
        <end position="785"/>
    </location>
</feature>
<evidence type="ECO:0000256" key="1">
    <source>
        <dbReference type="ARBA" id="ARBA00022490"/>
    </source>
</evidence>
<name>A0A6G7VDP4_9GAMM</name>
<feature type="coiled-coil region" evidence="6">
    <location>
        <begin position="395"/>
        <end position="500"/>
    </location>
</feature>
<evidence type="ECO:0000256" key="2">
    <source>
        <dbReference type="ARBA" id="ARBA00022741"/>
    </source>
</evidence>
<keyword evidence="1 6" id="KW-0963">Cytoplasm</keyword>
<comment type="domain">
    <text evidence="6">Contains large globular domains required for ATP hydrolysis at each terminus and a third globular domain forming a flexible hinge near the middle of the molecule. These domains are separated by coiled-coil structures.</text>
</comment>
<evidence type="ECO:0000256" key="4">
    <source>
        <dbReference type="ARBA" id="ARBA00023054"/>
    </source>
</evidence>
<dbReference type="GO" id="GO:0007062">
    <property type="term" value="P:sister chromatid cohesion"/>
    <property type="evidence" value="ECO:0007669"/>
    <property type="project" value="InterPro"/>
</dbReference>
<dbReference type="HAMAP" id="MF_01894">
    <property type="entry name" value="Smc_prok"/>
    <property type="match status" value="1"/>
</dbReference>
<feature type="coiled-coil region" evidence="6">
    <location>
        <begin position="863"/>
        <end position="911"/>
    </location>
</feature>
<dbReference type="NCBIfam" id="TIGR02168">
    <property type="entry name" value="SMC_prok_B"/>
    <property type="match status" value="1"/>
</dbReference>
<accession>A0A6G7VDP4</accession>
<reference evidence="9" key="1">
    <citation type="submission" date="2020-01" db="EMBL/GenBank/DDBJ databases">
        <title>Caldichromatium gen. nov., sp. nov., a thermophilic purple sulfur bacterium member of the family Chromatiaceae isolated from Nakabusa hot spring, Japan.</title>
        <authorList>
            <person name="Saini M.K."/>
            <person name="Hanada S."/>
            <person name="Tank M."/>
        </authorList>
    </citation>
    <scope>NUCLEOTIDE SEQUENCE [LARGE SCALE GENOMIC DNA]</scope>
    <source>
        <strain evidence="9">No.7</strain>
    </source>
</reference>
<feature type="coiled-coil region" evidence="6">
    <location>
        <begin position="300"/>
        <end position="341"/>
    </location>
</feature>
<keyword evidence="3 6" id="KW-0067">ATP-binding</keyword>
<dbReference type="InterPro" id="IPR024704">
    <property type="entry name" value="SMC"/>
</dbReference>
<evidence type="ECO:0000256" key="5">
    <source>
        <dbReference type="ARBA" id="ARBA00023125"/>
    </source>
</evidence>
<keyword evidence="5 6" id="KW-0238">DNA-binding</keyword>
<dbReference type="GO" id="GO:0007059">
    <property type="term" value="P:chromosome segregation"/>
    <property type="evidence" value="ECO:0007669"/>
    <property type="project" value="UniProtKB-UniRule"/>
</dbReference>
<proteinExistence type="inferred from homology"/>
<gene>
    <name evidence="6 8" type="primary">smc</name>
    <name evidence="8" type="ORF">GWK36_08350</name>
</gene>
<dbReference type="GO" id="GO:0003677">
    <property type="term" value="F:DNA binding"/>
    <property type="evidence" value="ECO:0007669"/>
    <property type="project" value="UniProtKB-UniRule"/>
</dbReference>
<dbReference type="KEGG" id="cjap:GWK36_08350"/>
<dbReference type="Gene3D" id="1.10.287.1490">
    <property type="match status" value="1"/>
</dbReference>
<dbReference type="InterPro" id="IPR027417">
    <property type="entry name" value="P-loop_NTPase"/>
</dbReference>
<evidence type="ECO:0000256" key="6">
    <source>
        <dbReference type="HAMAP-Rule" id="MF_01894"/>
    </source>
</evidence>
<feature type="domain" description="RecF/RecN/SMC N-terminal" evidence="7">
    <location>
        <begin position="3"/>
        <end position="1150"/>
    </location>
</feature>
<dbReference type="RefSeq" id="WP_166270759.1">
    <property type="nucleotide sequence ID" value="NZ_CP048029.1"/>
</dbReference>
<dbReference type="PIRSF" id="PIRSF005719">
    <property type="entry name" value="SMC"/>
    <property type="match status" value="1"/>
</dbReference>
<dbReference type="GO" id="GO:0006260">
    <property type="term" value="P:DNA replication"/>
    <property type="evidence" value="ECO:0007669"/>
    <property type="project" value="UniProtKB-UniRule"/>
</dbReference>
<dbReference type="PANTHER" id="PTHR43977">
    <property type="entry name" value="STRUCTURAL MAINTENANCE OF CHROMOSOMES PROTEIN 3"/>
    <property type="match status" value="1"/>
</dbReference>
<comment type="subunit">
    <text evidence="6">Homodimer.</text>
</comment>
<dbReference type="GO" id="GO:0005737">
    <property type="term" value="C:cytoplasm"/>
    <property type="evidence" value="ECO:0007669"/>
    <property type="project" value="UniProtKB-SubCell"/>
</dbReference>
<dbReference type="Pfam" id="PF02463">
    <property type="entry name" value="SMC_N"/>
    <property type="match status" value="1"/>
</dbReference>
<dbReference type="Gene3D" id="3.40.50.300">
    <property type="entry name" value="P-loop containing nucleotide triphosphate hydrolases"/>
    <property type="match status" value="2"/>
</dbReference>
<protein>
    <recommendedName>
        <fullName evidence="6">Chromosome partition protein Smc</fullName>
    </recommendedName>
</protein>
<evidence type="ECO:0000256" key="3">
    <source>
        <dbReference type="ARBA" id="ARBA00022840"/>
    </source>
</evidence>
<keyword evidence="9" id="KW-1185">Reference proteome</keyword>
<organism evidence="8 9">
    <name type="scientific">Caldichromatium japonicum</name>
    <dbReference type="NCBI Taxonomy" id="2699430"/>
    <lineage>
        <taxon>Bacteria</taxon>
        <taxon>Pseudomonadati</taxon>
        <taxon>Pseudomonadota</taxon>
        <taxon>Gammaproteobacteria</taxon>
        <taxon>Chromatiales</taxon>
        <taxon>Chromatiaceae</taxon>
        <taxon>Caldichromatium</taxon>
    </lineage>
</organism>
<dbReference type="InterPro" id="IPR011890">
    <property type="entry name" value="SMC_prok"/>
</dbReference>
<evidence type="ECO:0000313" key="8">
    <source>
        <dbReference type="EMBL" id="QIK37996.1"/>
    </source>
</evidence>
<dbReference type="GO" id="GO:0005524">
    <property type="term" value="F:ATP binding"/>
    <property type="evidence" value="ECO:0007669"/>
    <property type="project" value="UniProtKB-UniRule"/>
</dbReference>
<dbReference type="Proteomes" id="UP000502699">
    <property type="component" value="Chromosome"/>
</dbReference>
<feature type="coiled-coil region" evidence="6">
    <location>
        <begin position="170"/>
        <end position="214"/>
    </location>
</feature>
<dbReference type="InterPro" id="IPR003395">
    <property type="entry name" value="RecF/RecN/SMC_N"/>
</dbReference>
<dbReference type="GO" id="GO:0016887">
    <property type="term" value="F:ATP hydrolysis activity"/>
    <property type="evidence" value="ECO:0007669"/>
    <property type="project" value="InterPro"/>
</dbReference>
<evidence type="ECO:0000259" key="7">
    <source>
        <dbReference type="Pfam" id="PF02463"/>
    </source>
</evidence>
<comment type="similarity">
    <text evidence="6">Belongs to the SMC family.</text>
</comment>
<keyword evidence="2 6" id="KW-0547">Nucleotide-binding</keyword>
<feature type="coiled-coil region" evidence="6">
    <location>
        <begin position="244"/>
        <end position="271"/>
    </location>
</feature>
<sequence>MKLERIKLAGFKSFVDPTVVHFPSNLVCIVGPNGCGKSNLIDAVRWVMGESSARLLRGESMADVIFNGSANRPPVSLASIELIFDNSDGRAGGEYAAFQQIAVKRQVGRDGQSVYFLNGTRCRRRDIQDLFLGTGLGPRSYAIIEQGMIARLIEARPDELRLFLEEAAGISKYKERRRETEERIRHTRENLERLDDLRWELDKQLARLERQAELAARYTQWRAEEVRLDLALKALRWRALEHERQELQRRLVQDESALAAIQSEIQSLDAEISVRRSEHRAAAERCHALQGQLYGIEAEIARAEQSLRFAGEERRRYEAELARLEQELAQSKQQIACDNERLGELAQALAEAGPALECAEAALVETLASLVTWEADLKRCESEWEAYNRAAAKPLDEANAERIRLAALEQTLEQARVGLKRIEAEWAQLADSGLSDALEDLSKQSAALEIEVVALSAERTAVHASRERCEAELRALDESLDQVRTQIREHKGRLASLRALQESALAEYGQPDQSWLKARGLDRAPRLIESLEVESGWEEAVESCLGAALTGVLVEDLDEVLEGAEDLPPGLMLCERVGREVETPYPGDGLGHCVRAPWPAGMVIGAVRTVEHWRAALAARRDLEANARWVTPEGIEVGCCWIRVPARAERGGMIARAEAIAVLESALATLLEQESGLLHAQQTQLAARADSEQRRRTLEAAIAAREREQARLQAELRAVQMHLDHQTKRRQTLVDERARLEAQMASTQSALAEARTRLADRLHQVERVREQLGSLEEQRARLRMRLAEGRAVERTQRDQVQALRIRIESKRAAQASLQESQAQLIGRQAQFMIRCAELRADLDAGESPLAEQRAHLETQRARRHEIEQMLIAAHQERDRLEAEVRRHEGLRQQLEQQMQSSQRALEALRLEHQERLVRQHALEEQLAAADAHPQKILQTLDRQVTETEINERLSKVRGRLQRLGPVNLAAVDEFKEQAARKAYLDTQYEDIVRALHTLEQAIRAIDRETRQRFKETFERVNQSFQSLFPRLFGGGQATLELADANLLETGMMVMARPPGKRNTSIHLLSGGEKALTAVALVFAIFELNPAPFCMLDEVDAPLDDVNVGRFCELVRSMSDRVQLILVSHNKQTMEIAQHLIGVTMHEPGVSRLVSVDVEEALRLAGQSG</sequence>
<evidence type="ECO:0000313" key="9">
    <source>
        <dbReference type="Proteomes" id="UP000502699"/>
    </source>
</evidence>
<dbReference type="GO" id="GO:0030261">
    <property type="term" value="P:chromosome condensation"/>
    <property type="evidence" value="ECO:0007669"/>
    <property type="project" value="InterPro"/>
</dbReference>
<dbReference type="SUPFAM" id="SSF52540">
    <property type="entry name" value="P-loop containing nucleoside triphosphate hydrolases"/>
    <property type="match status" value="1"/>
</dbReference>
<feature type="binding site" evidence="6">
    <location>
        <begin position="32"/>
        <end position="39"/>
    </location>
    <ligand>
        <name>ATP</name>
        <dbReference type="ChEBI" id="CHEBI:30616"/>
    </ligand>
</feature>